<protein>
    <submittedName>
        <fullName evidence="2">Uncharacterized protein</fullName>
    </submittedName>
</protein>
<reference evidence="2" key="1">
    <citation type="submission" date="2016-05" db="EMBL/GenBank/DDBJ databases">
        <authorList>
            <person name="Lavstsen T."/>
            <person name="Jespersen J.S."/>
        </authorList>
    </citation>
    <scope>NUCLEOTIDE SEQUENCE</scope>
    <source>
        <tissue evidence="2">Brain</tissue>
    </source>
</reference>
<feature type="non-terminal residue" evidence="2">
    <location>
        <position position="1"/>
    </location>
</feature>
<dbReference type="EMBL" id="HAEC01004373">
    <property type="protein sequence ID" value="SBQ72450.1"/>
    <property type="molecule type" value="Transcribed_RNA"/>
</dbReference>
<reference evidence="2" key="2">
    <citation type="submission" date="2016-06" db="EMBL/GenBank/DDBJ databases">
        <title>The genome of a short-lived fish provides insights into sex chromosome evolution and the genetic control of aging.</title>
        <authorList>
            <person name="Reichwald K."/>
            <person name="Felder M."/>
            <person name="Petzold A."/>
            <person name="Koch P."/>
            <person name="Groth M."/>
            <person name="Platzer M."/>
        </authorList>
    </citation>
    <scope>NUCLEOTIDE SEQUENCE</scope>
    <source>
        <tissue evidence="2">Brain</tissue>
    </source>
</reference>
<sequence>TLSHLLHQHPPVGRGSPDGTCDRASCLGRSNAGRRSAGGHKPTLAVVAPQTKDFGPLLHLSSLPSHTHTHA</sequence>
<organism evidence="2">
    <name type="scientific">Nothobranchius korthausae</name>
    <dbReference type="NCBI Taxonomy" id="1143690"/>
    <lineage>
        <taxon>Eukaryota</taxon>
        <taxon>Metazoa</taxon>
        <taxon>Chordata</taxon>
        <taxon>Craniata</taxon>
        <taxon>Vertebrata</taxon>
        <taxon>Euteleostomi</taxon>
        <taxon>Actinopterygii</taxon>
        <taxon>Neopterygii</taxon>
        <taxon>Teleostei</taxon>
        <taxon>Neoteleostei</taxon>
        <taxon>Acanthomorphata</taxon>
        <taxon>Ovalentaria</taxon>
        <taxon>Atherinomorphae</taxon>
        <taxon>Cyprinodontiformes</taxon>
        <taxon>Nothobranchiidae</taxon>
        <taxon>Nothobranchius</taxon>
    </lineage>
</organism>
<feature type="non-terminal residue" evidence="2">
    <location>
        <position position="71"/>
    </location>
</feature>
<evidence type="ECO:0000313" key="2">
    <source>
        <dbReference type="EMBL" id="SBQ72450.1"/>
    </source>
</evidence>
<proteinExistence type="predicted"/>
<evidence type="ECO:0000256" key="1">
    <source>
        <dbReference type="SAM" id="MobiDB-lite"/>
    </source>
</evidence>
<gene>
    <name evidence="2" type="primary">Nfu_g_1_019119</name>
</gene>
<feature type="region of interest" description="Disordered" evidence="1">
    <location>
        <begin position="1"/>
        <end position="43"/>
    </location>
</feature>
<name>A0A1A8GKV2_9TELE</name>
<accession>A0A1A8GKV2</accession>
<dbReference type="AlphaFoldDB" id="A0A1A8GKV2"/>